<organism evidence="2">
    <name type="scientific">Chromera velia CCMP2878</name>
    <dbReference type="NCBI Taxonomy" id="1169474"/>
    <lineage>
        <taxon>Eukaryota</taxon>
        <taxon>Sar</taxon>
        <taxon>Alveolata</taxon>
        <taxon>Colpodellida</taxon>
        <taxon>Chromeraceae</taxon>
        <taxon>Chromera</taxon>
    </lineage>
</organism>
<dbReference type="AlphaFoldDB" id="A0A0G4HW99"/>
<evidence type="ECO:0000256" key="1">
    <source>
        <dbReference type="SAM" id="MobiDB-lite"/>
    </source>
</evidence>
<gene>
    <name evidence="2" type="ORF">Cvel_1442</name>
</gene>
<protein>
    <submittedName>
        <fullName evidence="2">Uncharacterized protein</fullName>
    </submittedName>
</protein>
<accession>A0A0G4HW99</accession>
<proteinExistence type="predicted"/>
<reference evidence="2" key="1">
    <citation type="submission" date="2014-11" db="EMBL/GenBank/DDBJ databases">
        <authorList>
            <person name="Otto D Thomas"/>
            <person name="Naeem Raeece"/>
        </authorList>
    </citation>
    <scope>NUCLEOTIDE SEQUENCE</scope>
</reference>
<dbReference type="PhylomeDB" id="A0A0G4HW99"/>
<sequence>MQRSNSLPQEASALSGNNPFATPTPVRTFITDSSGDLRLADRPPLHGVLSAPPPGIMQPHPSPTFGPAAGGQPQGSHFFGPLTAPPVASSEDAEAFSAPPPQAAPSQGPAYFGISTPPPVPQTAVPESVHNFDPGEPGWAAFQHAPPPPLQQFSTRRSNLAKKALDSIKSFSAEKDIKLFHESIIECVEEVCPLNGPSS</sequence>
<evidence type="ECO:0000313" key="2">
    <source>
        <dbReference type="EMBL" id="CEM48751.1"/>
    </source>
</evidence>
<feature type="compositionally biased region" description="Polar residues" evidence="1">
    <location>
        <begin position="1"/>
        <end position="21"/>
    </location>
</feature>
<dbReference type="EMBL" id="CDMZ01004134">
    <property type="protein sequence ID" value="CEM48751.1"/>
    <property type="molecule type" value="Genomic_DNA"/>
</dbReference>
<feature type="compositionally biased region" description="Pro residues" evidence="1">
    <location>
        <begin position="51"/>
        <end position="64"/>
    </location>
</feature>
<dbReference type="VEuPathDB" id="CryptoDB:Cvel_1442"/>
<feature type="region of interest" description="Disordered" evidence="1">
    <location>
        <begin position="1"/>
        <end position="153"/>
    </location>
</feature>
<name>A0A0G4HW99_9ALVE</name>